<evidence type="ECO:0000256" key="9">
    <source>
        <dbReference type="ARBA" id="ARBA00023229"/>
    </source>
</evidence>
<dbReference type="CDD" id="cd07033">
    <property type="entry name" value="TPP_PYR_DXS_TK_like"/>
    <property type="match status" value="1"/>
</dbReference>
<dbReference type="InterPro" id="IPR005477">
    <property type="entry name" value="Dxylulose-5-P_synthase"/>
</dbReference>
<sequence>MDNLLNTINSPEDLQKLSLDELYELCDEIREKIIKTVSNNGGHLASNLGVVELTVALHRVFSSKDDKIVWDVGHQAYTHKILTGRRDSIATIRTKDGLSGYPNRMESEYDAFNVGHSSTSISAAFGIANAKLLSGEPGHVISLIGDGALTGGLAYEGLNNAGRFKKNFIVILNDNKMSISRNVGSMARYLAHIRTKPGYFKAKGNIESALNRLPHVGKPLHHFLSKSKAALKQILYNSTIFEDMGFYYYGPFDGHDLGKLIDVLENAKNINHPVLLHVLTCKGKGYPFAEQNPGAFHGISSFDIKTGKTAPAGENFSSVFGNNLCALANKDERICAITAAMQMGTGLVGFAKQFPGRFFDVGIAEEHAVTFAGGLAAGGMLPVCAIYSTFLQRGYDQIIHDAAIQRVKVTFAIDRAGVVGDDGETHQGIFDAAFLNTVPNITVYSPAFYDELYTSFQKALYECEGVSAVRYPRGKPMFKPFDFVSTGKAYDTYGQNGADLVIVTYGRLFSFACKALSSLRESGISVRIIKLNRITPVDTDVVAEAAAAGNIFFFEEGIQQGGIGEHFSFLLAQSGYRGEFRLRAITNFVPHATMLQSLSSLGLDDKGMVNMILTEYKK</sequence>
<protein>
    <recommendedName>
        <fullName evidence="10">1-deoxy-D-xylulose-5-phosphate synthase</fullName>
        <ecNumber evidence="10">2.2.1.7</ecNumber>
    </recommendedName>
    <alternativeName>
        <fullName evidence="10">1-deoxyxylulose-5-phosphate synthase</fullName>
        <shortName evidence="10">DXP synthase</shortName>
        <shortName evidence="10">DXPS</shortName>
    </alternativeName>
</protein>
<proteinExistence type="inferred from homology"/>
<dbReference type="RefSeq" id="WP_219966139.1">
    <property type="nucleotide sequence ID" value="NZ_JAGFNZ010000005.1"/>
</dbReference>
<dbReference type="InterPro" id="IPR005475">
    <property type="entry name" value="Transketolase-like_Pyr-bd"/>
</dbReference>
<dbReference type="InterPro" id="IPR009014">
    <property type="entry name" value="Transketo_C/PFOR_II"/>
</dbReference>
<feature type="binding site" evidence="10">
    <location>
        <begin position="147"/>
        <end position="148"/>
    </location>
    <ligand>
        <name>thiamine diphosphate</name>
        <dbReference type="ChEBI" id="CHEBI:58937"/>
    </ligand>
</feature>
<dbReference type="PROSITE" id="PS00801">
    <property type="entry name" value="TRANSKETOLASE_1"/>
    <property type="match status" value="1"/>
</dbReference>
<dbReference type="NCBIfam" id="NF003933">
    <property type="entry name" value="PRK05444.2-2"/>
    <property type="match status" value="1"/>
</dbReference>
<comment type="caution">
    <text evidence="12">The sequence shown here is derived from an EMBL/GenBank/DDBJ whole genome shotgun (WGS) entry which is preliminary data.</text>
</comment>
<dbReference type="Pfam" id="PF13292">
    <property type="entry name" value="DXP_synthase_N"/>
    <property type="match status" value="1"/>
</dbReference>
<dbReference type="EMBL" id="JAGFNZ010000005">
    <property type="protein sequence ID" value="MBW7573748.1"/>
    <property type="molecule type" value="Genomic_DNA"/>
</dbReference>
<dbReference type="Gene3D" id="3.40.50.920">
    <property type="match status" value="1"/>
</dbReference>
<dbReference type="SUPFAM" id="SSF52922">
    <property type="entry name" value="TK C-terminal domain-like"/>
    <property type="match status" value="1"/>
</dbReference>
<feature type="binding site" evidence="10">
    <location>
        <position position="175"/>
    </location>
    <ligand>
        <name>thiamine diphosphate</name>
        <dbReference type="ChEBI" id="CHEBI:58937"/>
    </ligand>
</feature>
<feature type="binding site" evidence="10">
    <location>
        <position position="74"/>
    </location>
    <ligand>
        <name>thiamine diphosphate</name>
        <dbReference type="ChEBI" id="CHEBI:58937"/>
    </ligand>
</feature>
<comment type="similarity">
    <text evidence="2 10">Belongs to the transketolase family. DXPS subfamily.</text>
</comment>
<evidence type="ECO:0000256" key="5">
    <source>
        <dbReference type="ARBA" id="ARBA00022723"/>
    </source>
</evidence>
<keyword evidence="9 10" id="KW-0414">Isoprene biosynthesis</keyword>
<dbReference type="Pfam" id="PF02780">
    <property type="entry name" value="Transketolase_C"/>
    <property type="match status" value="1"/>
</dbReference>
<dbReference type="NCBIfam" id="TIGR00204">
    <property type="entry name" value="dxs"/>
    <property type="match status" value="1"/>
</dbReference>
<evidence type="ECO:0000256" key="4">
    <source>
        <dbReference type="ARBA" id="ARBA00022679"/>
    </source>
</evidence>
<dbReference type="EC" id="2.2.1.7" evidence="10"/>
<feature type="binding site" evidence="10">
    <location>
        <position position="146"/>
    </location>
    <ligand>
        <name>Mg(2+)</name>
        <dbReference type="ChEBI" id="CHEBI:18420"/>
    </ligand>
</feature>
<feature type="binding site" evidence="10">
    <location>
        <begin position="115"/>
        <end position="117"/>
    </location>
    <ligand>
        <name>thiamine diphosphate</name>
        <dbReference type="ChEBI" id="CHEBI:58937"/>
    </ligand>
</feature>
<keyword evidence="6 10" id="KW-0460">Magnesium</keyword>
<comment type="subunit">
    <text evidence="3 10">Homodimer.</text>
</comment>
<comment type="cofactor">
    <cofactor evidence="10">
        <name>Mg(2+)</name>
        <dbReference type="ChEBI" id="CHEBI:18420"/>
    </cofactor>
    <text evidence="10">Binds 1 Mg(2+) ion per subunit.</text>
</comment>
<comment type="function">
    <text evidence="10">Catalyzes the acyloin condensation reaction between C atoms 2 and 3 of pyruvate and glyceraldehyde 3-phosphate to yield 1-deoxy-D-xylulose-5-phosphate (DXP).</text>
</comment>
<evidence type="ECO:0000256" key="2">
    <source>
        <dbReference type="ARBA" id="ARBA00011081"/>
    </source>
</evidence>
<reference evidence="12 13" key="1">
    <citation type="submission" date="2021-03" db="EMBL/GenBank/DDBJ databases">
        <title>Caproiciproducens sp. nov. isolated from feces of cow.</title>
        <authorList>
            <person name="Choi J.-Y."/>
        </authorList>
    </citation>
    <scope>NUCLEOTIDE SEQUENCE [LARGE SCALE GENOMIC DNA]</scope>
    <source>
        <strain evidence="12 13">AGMB10547</strain>
    </source>
</reference>
<dbReference type="Proteomes" id="UP000719942">
    <property type="component" value="Unassembled WGS sequence"/>
</dbReference>
<evidence type="ECO:0000256" key="10">
    <source>
        <dbReference type="HAMAP-Rule" id="MF_00315"/>
    </source>
</evidence>
<dbReference type="InterPro" id="IPR049557">
    <property type="entry name" value="Transketolase_CS"/>
</dbReference>
<evidence type="ECO:0000259" key="11">
    <source>
        <dbReference type="SMART" id="SM00861"/>
    </source>
</evidence>
<keyword evidence="5 10" id="KW-0479">Metal-binding</keyword>
<comment type="catalytic activity">
    <reaction evidence="10">
        <text>D-glyceraldehyde 3-phosphate + pyruvate + H(+) = 1-deoxy-D-xylulose 5-phosphate + CO2</text>
        <dbReference type="Rhea" id="RHEA:12605"/>
        <dbReference type="ChEBI" id="CHEBI:15361"/>
        <dbReference type="ChEBI" id="CHEBI:15378"/>
        <dbReference type="ChEBI" id="CHEBI:16526"/>
        <dbReference type="ChEBI" id="CHEBI:57792"/>
        <dbReference type="ChEBI" id="CHEBI:59776"/>
        <dbReference type="EC" id="2.2.1.7"/>
    </reaction>
</comment>
<keyword evidence="4 10" id="KW-0808">Transferase</keyword>
<organism evidence="12 13">
    <name type="scientific">Caproiciproducens faecalis</name>
    <dbReference type="NCBI Taxonomy" id="2820301"/>
    <lineage>
        <taxon>Bacteria</taxon>
        <taxon>Bacillati</taxon>
        <taxon>Bacillota</taxon>
        <taxon>Clostridia</taxon>
        <taxon>Eubacteriales</taxon>
        <taxon>Acutalibacteraceae</taxon>
        <taxon>Caproiciproducens</taxon>
    </lineage>
</organism>
<name>A0ABS7DR17_9FIRM</name>
<dbReference type="Gene3D" id="3.40.50.970">
    <property type="match status" value="2"/>
</dbReference>
<dbReference type="HAMAP" id="MF_00315">
    <property type="entry name" value="DXP_synth"/>
    <property type="match status" value="1"/>
</dbReference>
<evidence type="ECO:0000256" key="7">
    <source>
        <dbReference type="ARBA" id="ARBA00022977"/>
    </source>
</evidence>
<dbReference type="InterPro" id="IPR029061">
    <property type="entry name" value="THDP-binding"/>
</dbReference>
<comment type="pathway">
    <text evidence="1 10">Metabolic intermediate biosynthesis; 1-deoxy-D-xylulose 5-phosphate biosynthesis; 1-deoxy-D-xylulose 5-phosphate from D-glyceraldehyde 3-phosphate and pyruvate: step 1/1.</text>
</comment>
<dbReference type="SMART" id="SM00861">
    <property type="entry name" value="Transket_pyr"/>
    <property type="match status" value="1"/>
</dbReference>
<dbReference type="InterPro" id="IPR020826">
    <property type="entry name" value="Transketolase_BS"/>
</dbReference>
<dbReference type="SUPFAM" id="SSF52518">
    <property type="entry name" value="Thiamin diphosphate-binding fold (THDP-binding)"/>
    <property type="match status" value="1"/>
</dbReference>
<evidence type="ECO:0000313" key="12">
    <source>
        <dbReference type="EMBL" id="MBW7573748.1"/>
    </source>
</evidence>
<dbReference type="Pfam" id="PF02779">
    <property type="entry name" value="Transket_pyr"/>
    <property type="match status" value="1"/>
</dbReference>
<evidence type="ECO:0000256" key="6">
    <source>
        <dbReference type="ARBA" id="ARBA00022842"/>
    </source>
</evidence>
<gene>
    <name evidence="10" type="primary">dxs</name>
    <name evidence="12" type="ORF">J5W02_13100</name>
</gene>
<feature type="binding site" evidence="10">
    <location>
        <position position="286"/>
    </location>
    <ligand>
        <name>thiamine diphosphate</name>
        <dbReference type="ChEBI" id="CHEBI:58937"/>
    </ligand>
</feature>
<dbReference type="CDD" id="cd02007">
    <property type="entry name" value="TPP_DXS"/>
    <property type="match status" value="1"/>
</dbReference>
<dbReference type="PROSITE" id="PS00802">
    <property type="entry name" value="TRANSKETOLASE_2"/>
    <property type="match status" value="1"/>
</dbReference>
<accession>A0ABS7DR17</accession>
<keyword evidence="7 10" id="KW-0784">Thiamine biosynthesis</keyword>
<comment type="cofactor">
    <cofactor evidence="10">
        <name>thiamine diphosphate</name>
        <dbReference type="ChEBI" id="CHEBI:58937"/>
    </cofactor>
    <text evidence="10">Binds 1 thiamine pyrophosphate per subunit.</text>
</comment>
<feature type="binding site" evidence="10">
    <location>
        <position position="365"/>
    </location>
    <ligand>
        <name>thiamine diphosphate</name>
        <dbReference type="ChEBI" id="CHEBI:58937"/>
    </ligand>
</feature>
<evidence type="ECO:0000256" key="8">
    <source>
        <dbReference type="ARBA" id="ARBA00023052"/>
    </source>
</evidence>
<evidence type="ECO:0000313" key="13">
    <source>
        <dbReference type="Proteomes" id="UP000719942"/>
    </source>
</evidence>
<evidence type="ECO:0000256" key="3">
    <source>
        <dbReference type="ARBA" id="ARBA00011738"/>
    </source>
</evidence>
<dbReference type="InterPro" id="IPR033248">
    <property type="entry name" value="Transketolase_C"/>
</dbReference>
<dbReference type="GO" id="GO:0008661">
    <property type="term" value="F:1-deoxy-D-xylulose-5-phosphate synthase activity"/>
    <property type="evidence" value="ECO:0007669"/>
    <property type="project" value="UniProtKB-EC"/>
</dbReference>
<evidence type="ECO:0000256" key="1">
    <source>
        <dbReference type="ARBA" id="ARBA00004980"/>
    </source>
</evidence>
<feature type="domain" description="Transketolase-like pyrimidine-binding" evidence="11">
    <location>
        <begin position="314"/>
        <end position="478"/>
    </location>
</feature>
<keyword evidence="13" id="KW-1185">Reference proteome</keyword>
<keyword evidence="8 10" id="KW-0786">Thiamine pyrophosphate</keyword>
<dbReference type="PANTHER" id="PTHR43322">
    <property type="entry name" value="1-D-DEOXYXYLULOSE 5-PHOSPHATE SYNTHASE-RELATED"/>
    <property type="match status" value="1"/>
</dbReference>
<feature type="binding site" evidence="10">
    <location>
        <position position="175"/>
    </location>
    <ligand>
        <name>Mg(2+)</name>
        <dbReference type="ChEBI" id="CHEBI:18420"/>
    </ligand>
</feature>
<dbReference type="PANTHER" id="PTHR43322:SF5">
    <property type="entry name" value="1-DEOXY-D-XYLULOSE-5-PHOSPHATE SYNTHASE, CHLOROPLASTIC"/>
    <property type="match status" value="1"/>
</dbReference>